<dbReference type="EnsemblMetazoa" id="CapteT210487">
    <property type="protein sequence ID" value="CapteP210487"/>
    <property type="gene ID" value="CapteG210487"/>
</dbReference>
<evidence type="ECO:0000313" key="4">
    <source>
        <dbReference type="Proteomes" id="UP000014760"/>
    </source>
</evidence>
<reference evidence="2 4" key="2">
    <citation type="journal article" date="2013" name="Nature">
        <title>Insights into bilaterian evolution from three spiralian genomes.</title>
        <authorList>
            <person name="Simakov O."/>
            <person name="Marletaz F."/>
            <person name="Cho S.J."/>
            <person name="Edsinger-Gonzales E."/>
            <person name="Havlak P."/>
            <person name="Hellsten U."/>
            <person name="Kuo D.H."/>
            <person name="Larsson T."/>
            <person name="Lv J."/>
            <person name="Arendt D."/>
            <person name="Savage R."/>
            <person name="Osoegawa K."/>
            <person name="de Jong P."/>
            <person name="Grimwood J."/>
            <person name="Chapman J.A."/>
            <person name="Shapiro H."/>
            <person name="Aerts A."/>
            <person name="Otillar R.P."/>
            <person name="Terry A.Y."/>
            <person name="Boore J.L."/>
            <person name="Grigoriev I.V."/>
            <person name="Lindberg D.R."/>
            <person name="Seaver E.C."/>
            <person name="Weisblat D.A."/>
            <person name="Putnam N.H."/>
            <person name="Rokhsar D.S."/>
        </authorList>
    </citation>
    <scope>NUCLEOTIDE SEQUENCE</scope>
    <source>
        <strain evidence="2 4">I ESC-2004</strain>
    </source>
</reference>
<evidence type="ECO:0000313" key="2">
    <source>
        <dbReference type="EMBL" id="ELU17200.1"/>
    </source>
</evidence>
<gene>
    <name evidence="2" type="ORF">CAPTEDRAFT_210487</name>
</gene>
<dbReference type="AlphaFoldDB" id="R7VL10"/>
<keyword evidence="4" id="KW-1185">Reference proteome</keyword>
<dbReference type="EMBL" id="KB292627">
    <property type="protein sequence ID" value="ELU17200.1"/>
    <property type="molecule type" value="Genomic_DNA"/>
</dbReference>
<proteinExistence type="predicted"/>
<dbReference type="HOGENOM" id="CLU_903834_0_0_1"/>
<dbReference type="EMBL" id="AMQN01004103">
    <property type="status" value="NOT_ANNOTATED_CDS"/>
    <property type="molecule type" value="Genomic_DNA"/>
</dbReference>
<sequence length="308" mass="33023">MATETVLSPRFRSGSVQLPDTSLCSPSIEDLLTKYAPRPQRPKSPPRSESPVEFLVSVTSKHFGVRPPTDAPKTFGVHQLASSSVMPFARLTTSQQRTAEYCNSIQPVLVLPKACSSSDLTGQAADRTLSRSHSQPANGDDEATPFLTLPHSCVSRRSSAGDSAIDLGATSDVPQSPQDHSAGEQSRRLTLNQAQTLSFTQITPSVVISDHSDQAASSPDLNRLGQGSNGLGCDQHLCNGMSRKHSSSSISSDYDESCRSAFSDSSSYSLDDDDSDFHVERKVNKSVFVGIPVIIPAICSNNHGRFVT</sequence>
<reference evidence="3" key="3">
    <citation type="submission" date="2015-06" db="UniProtKB">
        <authorList>
            <consortium name="EnsemblMetazoa"/>
        </authorList>
    </citation>
    <scope>IDENTIFICATION</scope>
</reference>
<evidence type="ECO:0000313" key="3">
    <source>
        <dbReference type="EnsemblMetazoa" id="CapteP210487"/>
    </source>
</evidence>
<evidence type="ECO:0000256" key="1">
    <source>
        <dbReference type="SAM" id="MobiDB-lite"/>
    </source>
</evidence>
<dbReference type="Proteomes" id="UP000014760">
    <property type="component" value="Unassembled WGS sequence"/>
</dbReference>
<protein>
    <submittedName>
        <fullName evidence="2 3">Uncharacterized protein</fullName>
    </submittedName>
</protein>
<accession>R7VL10</accession>
<feature type="region of interest" description="Disordered" evidence="1">
    <location>
        <begin position="126"/>
        <end position="187"/>
    </location>
</feature>
<organism evidence="2">
    <name type="scientific">Capitella teleta</name>
    <name type="common">Polychaete worm</name>
    <dbReference type="NCBI Taxonomy" id="283909"/>
    <lineage>
        <taxon>Eukaryota</taxon>
        <taxon>Metazoa</taxon>
        <taxon>Spiralia</taxon>
        <taxon>Lophotrochozoa</taxon>
        <taxon>Annelida</taxon>
        <taxon>Polychaeta</taxon>
        <taxon>Sedentaria</taxon>
        <taxon>Scolecida</taxon>
        <taxon>Capitellidae</taxon>
        <taxon>Capitella</taxon>
    </lineage>
</organism>
<name>R7VL10_CAPTE</name>
<reference evidence="4" key="1">
    <citation type="submission" date="2012-12" db="EMBL/GenBank/DDBJ databases">
        <authorList>
            <person name="Hellsten U."/>
            <person name="Grimwood J."/>
            <person name="Chapman J.A."/>
            <person name="Shapiro H."/>
            <person name="Aerts A."/>
            <person name="Otillar R.P."/>
            <person name="Terry A.Y."/>
            <person name="Boore J.L."/>
            <person name="Simakov O."/>
            <person name="Marletaz F."/>
            <person name="Cho S.-J."/>
            <person name="Edsinger-Gonzales E."/>
            <person name="Havlak P."/>
            <person name="Kuo D.-H."/>
            <person name="Larsson T."/>
            <person name="Lv J."/>
            <person name="Arendt D."/>
            <person name="Savage R."/>
            <person name="Osoegawa K."/>
            <person name="de Jong P."/>
            <person name="Lindberg D.R."/>
            <person name="Seaver E.C."/>
            <person name="Weisblat D.A."/>
            <person name="Putnam N.H."/>
            <person name="Grigoriev I.V."/>
            <person name="Rokhsar D.S."/>
        </authorList>
    </citation>
    <scope>NUCLEOTIDE SEQUENCE</scope>
    <source>
        <strain evidence="4">I ESC-2004</strain>
    </source>
</reference>